<reference evidence="1 2" key="1">
    <citation type="submission" date="2022-05" db="EMBL/GenBank/DDBJ databases">
        <authorList>
            <consortium name="Genoscope - CEA"/>
            <person name="William W."/>
        </authorList>
    </citation>
    <scope>NUCLEOTIDE SEQUENCE [LARGE SCALE GENOMIC DNA]</scope>
</reference>
<dbReference type="CDD" id="cd14279">
    <property type="entry name" value="CUE"/>
    <property type="match status" value="1"/>
</dbReference>
<protein>
    <submittedName>
        <fullName evidence="1">Uncharacterized protein</fullName>
    </submittedName>
</protein>
<name>A0ABN8MJS7_9CNID</name>
<sequence>MTFFCLASTSADCVPRRPQKIALQNVGLGRRKVVFPSRGSFVDVKEKLEIVYPKLKDGGGFELLRMGSPSSKLALIYPTAGGYSVPFLRDAAGLGQALAYIRPLQMDLATSAVQSAEQPEQVQDNVLPVTVKCLECQEDVAMTKFRQHKAHCNIKCPSTTREPKDNQGTKAVPVKTSVSMLSQIFSDKRKEVIEEAVRRANGSVGLAAEEFLEEGYKGMFLRNESVYL</sequence>
<dbReference type="EMBL" id="CALNXI010000605">
    <property type="protein sequence ID" value="CAH3029986.1"/>
    <property type="molecule type" value="Genomic_DNA"/>
</dbReference>
<organism evidence="1 2">
    <name type="scientific">Porites evermanni</name>
    <dbReference type="NCBI Taxonomy" id="104178"/>
    <lineage>
        <taxon>Eukaryota</taxon>
        <taxon>Metazoa</taxon>
        <taxon>Cnidaria</taxon>
        <taxon>Anthozoa</taxon>
        <taxon>Hexacorallia</taxon>
        <taxon>Scleractinia</taxon>
        <taxon>Fungiina</taxon>
        <taxon>Poritidae</taxon>
        <taxon>Porites</taxon>
    </lineage>
</organism>
<proteinExistence type="predicted"/>
<dbReference type="Proteomes" id="UP001159427">
    <property type="component" value="Unassembled WGS sequence"/>
</dbReference>
<comment type="caution">
    <text evidence="1">The sequence shown here is derived from an EMBL/GenBank/DDBJ whole genome shotgun (WGS) entry which is preliminary data.</text>
</comment>
<evidence type="ECO:0000313" key="1">
    <source>
        <dbReference type="EMBL" id="CAH3029986.1"/>
    </source>
</evidence>
<keyword evidence="2" id="KW-1185">Reference proteome</keyword>
<evidence type="ECO:0000313" key="2">
    <source>
        <dbReference type="Proteomes" id="UP001159427"/>
    </source>
</evidence>
<gene>
    <name evidence="1" type="ORF">PEVE_00037194</name>
</gene>
<accession>A0ABN8MJS7</accession>